<dbReference type="EMBL" id="ANIK01000028">
    <property type="protein sequence ID" value="EMJ95975.1"/>
    <property type="molecule type" value="Genomic_DNA"/>
</dbReference>
<sequence>MTSFSGLISFSDFVFDSEIFTTFAWEFVSVDIGSASLRNWNNEKGWIVSPVTFINPNLLEIRIGSFGSESFSIKTIGNRGFTLVFFRFFLLLKRYFSPELLNREADDF</sequence>
<evidence type="ECO:0000313" key="2">
    <source>
        <dbReference type="Proteomes" id="UP000011988"/>
    </source>
</evidence>
<dbReference type="AlphaFoldDB" id="M6DBT0"/>
<protein>
    <submittedName>
        <fullName evidence="1">Uncharacterized protein</fullName>
    </submittedName>
</protein>
<reference evidence="1 2" key="1">
    <citation type="submission" date="2013-01" db="EMBL/GenBank/DDBJ databases">
        <authorList>
            <person name="Harkins D.M."/>
            <person name="Durkin A.S."/>
            <person name="Brinkac L.M."/>
            <person name="Haft D.H."/>
            <person name="Selengut J.D."/>
            <person name="Sanka R."/>
            <person name="DePew J."/>
            <person name="Purushe J."/>
            <person name="Galloway R.L."/>
            <person name="Vinetz J.M."/>
            <person name="Sutton G.G."/>
            <person name="Nierman W.C."/>
            <person name="Fouts D.E."/>
        </authorList>
    </citation>
    <scope>NUCLEOTIDE SEQUENCE [LARGE SCALE GENOMIC DNA]</scope>
    <source>
        <strain evidence="1 2">79601</strain>
    </source>
</reference>
<comment type="caution">
    <text evidence="1">The sequence shown here is derived from an EMBL/GenBank/DDBJ whole genome shotgun (WGS) entry which is preliminary data.</text>
</comment>
<organism evidence="1 2">
    <name type="scientific">Leptospira alstonii serovar Sichuan str. 79601</name>
    <dbReference type="NCBI Taxonomy" id="1218565"/>
    <lineage>
        <taxon>Bacteria</taxon>
        <taxon>Pseudomonadati</taxon>
        <taxon>Spirochaetota</taxon>
        <taxon>Spirochaetia</taxon>
        <taxon>Leptospirales</taxon>
        <taxon>Leptospiraceae</taxon>
        <taxon>Leptospira</taxon>
    </lineage>
</organism>
<gene>
    <name evidence="1" type="ORF">LEP1GSC194_0498</name>
</gene>
<name>M6DBT0_9LEPT</name>
<evidence type="ECO:0000313" key="1">
    <source>
        <dbReference type="EMBL" id="EMJ95975.1"/>
    </source>
</evidence>
<accession>M6DBT0</accession>
<dbReference type="Proteomes" id="UP000011988">
    <property type="component" value="Unassembled WGS sequence"/>
</dbReference>
<proteinExistence type="predicted"/>